<dbReference type="InterPro" id="IPR036691">
    <property type="entry name" value="Endo/exonu/phosph_ase_sf"/>
</dbReference>
<evidence type="ECO:0000256" key="1">
    <source>
        <dbReference type="SAM" id="Phobius"/>
    </source>
</evidence>
<dbReference type="AlphaFoldDB" id="A0A7J0DAK3"/>
<protein>
    <submittedName>
        <fullName evidence="2">Uncharacterized protein</fullName>
    </submittedName>
</protein>
<dbReference type="OrthoDB" id="1930966at2759"/>
<dbReference type="Gene3D" id="3.60.10.10">
    <property type="entry name" value="Endonuclease/exonuclease/phosphatase"/>
    <property type="match status" value="1"/>
</dbReference>
<keyword evidence="1" id="KW-0812">Transmembrane</keyword>
<keyword evidence="1" id="KW-1133">Transmembrane helix</keyword>
<keyword evidence="1" id="KW-0472">Membrane</keyword>
<name>A0A7J0DAK3_9ERIC</name>
<organism evidence="2 3">
    <name type="scientific">Actinidia rufa</name>
    <dbReference type="NCBI Taxonomy" id="165716"/>
    <lineage>
        <taxon>Eukaryota</taxon>
        <taxon>Viridiplantae</taxon>
        <taxon>Streptophyta</taxon>
        <taxon>Embryophyta</taxon>
        <taxon>Tracheophyta</taxon>
        <taxon>Spermatophyta</taxon>
        <taxon>Magnoliopsida</taxon>
        <taxon>eudicotyledons</taxon>
        <taxon>Gunneridae</taxon>
        <taxon>Pentapetalae</taxon>
        <taxon>asterids</taxon>
        <taxon>Ericales</taxon>
        <taxon>Actinidiaceae</taxon>
        <taxon>Actinidia</taxon>
    </lineage>
</organism>
<dbReference type="EMBL" id="BJWL01000135">
    <property type="protein sequence ID" value="GFS31059.1"/>
    <property type="molecule type" value="Genomic_DNA"/>
</dbReference>
<reference evidence="3" key="1">
    <citation type="submission" date="2019-07" db="EMBL/GenBank/DDBJ databases">
        <title>De Novo Assembly of kiwifruit Actinidia rufa.</title>
        <authorList>
            <person name="Sugita-Konishi S."/>
            <person name="Sato K."/>
            <person name="Mori E."/>
            <person name="Abe Y."/>
            <person name="Kisaki G."/>
            <person name="Hamano K."/>
            <person name="Suezawa K."/>
            <person name="Otani M."/>
            <person name="Fukuda T."/>
            <person name="Manabe T."/>
            <person name="Gomi K."/>
            <person name="Tabuchi M."/>
            <person name="Akimitsu K."/>
            <person name="Kataoka I."/>
        </authorList>
    </citation>
    <scope>NUCLEOTIDE SEQUENCE [LARGE SCALE GENOMIC DNA]</scope>
    <source>
        <strain evidence="3">cv. Fuchu</strain>
    </source>
</reference>
<accession>A0A7J0DAK3</accession>
<dbReference type="SUPFAM" id="SSF56219">
    <property type="entry name" value="DNase I-like"/>
    <property type="match status" value="1"/>
</dbReference>
<sequence>MADLLISTISPSPYSSIATIPPLLSSEISHDTLSIPSSSDPVAVFPSFVNSNSRLKSNGIPLDYVPPAVFILVPLSEEEVSSDIACSKHASIVFVLGVKPPFKLMENFVQFEVVEPNGFKYTEKIEYELLPLTCQLCSSFGHRNSSCPKANRQEWRPKPSTPAVIVTSDSPINSTPLDPNCSNAETGCSDALGNSHAASIANTSHVALAQFSDSCVVASSISDSESRSHREEACDNDVPALSSPVVKSRKVQHSKFLVENNVNLVGLVETKIKQFKLSSVCHNISSSLMSFGNHGNSGVARIILLWDEFKLNVQVLIYGVNDSDSRSRLWNELSTSSLAILDHKPWILLGDFNIVKHTYEKKGGLNVDNNAVRDFLSCVELSLRILITRVLGWVLFLILKLLLTTGVAYKFSPHPFQAIAWAK</sequence>
<evidence type="ECO:0000313" key="3">
    <source>
        <dbReference type="Proteomes" id="UP000585474"/>
    </source>
</evidence>
<feature type="transmembrane region" description="Helical" evidence="1">
    <location>
        <begin position="390"/>
        <end position="409"/>
    </location>
</feature>
<comment type="caution">
    <text evidence="2">The sequence shown here is derived from an EMBL/GenBank/DDBJ whole genome shotgun (WGS) entry which is preliminary data.</text>
</comment>
<dbReference type="Proteomes" id="UP000585474">
    <property type="component" value="Unassembled WGS sequence"/>
</dbReference>
<proteinExistence type="predicted"/>
<evidence type="ECO:0000313" key="2">
    <source>
        <dbReference type="EMBL" id="GFS31059.1"/>
    </source>
</evidence>
<gene>
    <name evidence="2" type="ORF">Acr_00g0015400</name>
</gene>
<keyword evidence="3" id="KW-1185">Reference proteome</keyword>